<feature type="region of interest" description="Disordered" evidence="1">
    <location>
        <begin position="76"/>
        <end position="97"/>
    </location>
</feature>
<reference evidence="3 4" key="1">
    <citation type="journal article" date="2014" name="Nat. Genet.">
        <title>Genome and transcriptome of the porcine whipworm Trichuris suis.</title>
        <authorList>
            <person name="Jex A.R."/>
            <person name="Nejsum P."/>
            <person name="Schwarz E.M."/>
            <person name="Hu L."/>
            <person name="Young N.D."/>
            <person name="Hall R.S."/>
            <person name="Korhonen P.K."/>
            <person name="Liao S."/>
            <person name="Thamsborg S."/>
            <person name="Xia J."/>
            <person name="Xu P."/>
            <person name="Wang S."/>
            <person name="Scheerlinck J.P."/>
            <person name="Hofmann A."/>
            <person name="Sternberg P.W."/>
            <person name="Wang J."/>
            <person name="Gasser R.B."/>
        </authorList>
    </citation>
    <scope>NUCLEOTIDE SEQUENCE [LARGE SCALE GENOMIC DNA]</scope>
    <source>
        <strain evidence="3">DCEP-RM93F</strain>
        <strain evidence="2">DCEP-RM93M</strain>
    </source>
</reference>
<dbReference type="Proteomes" id="UP000030758">
    <property type="component" value="Unassembled WGS sequence"/>
</dbReference>
<evidence type="ECO:0000313" key="3">
    <source>
        <dbReference type="EMBL" id="KFD60229.1"/>
    </source>
</evidence>
<keyword evidence="4" id="KW-1185">Reference proteome</keyword>
<proteinExistence type="predicted"/>
<gene>
    <name evidence="2" type="ORF">M513_13622</name>
    <name evidence="3" type="ORF">M514_13622</name>
</gene>
<dbReference type="AlphaFoldDB" id="A0A085MSN3"/>
<dbReference type="EMBL" id="KL363476">
    <property type="protein sequence ID" value="KFD45499.1"/>
    <property type="molecule type" value="Genomic_DNA"/>
</dbReference>
<evidence type="ECO:0000313" key="4">
    <source>
        <dbReference type="Proteomes" id="UP000030764"/>
    </source>
</evidence>
<organism evidence="3">
    <name type="scientific">Trichuris suis</name>
    <name type="common">pig whipworm</name>
    <dbReference type="NCBI Taxonomy" id="68888"/>
    <lineage>
        <taxon>Eukaryota</taxon>
        <taxon>Metazoa</taxon>
        <taxon>Ecdysozoa</taxon>
        <taxon>Nematoda</taxon>
        <taxon>Enoplea</taxon>
        <taxon>Dorylaimia</taxon>
        <taxon>Trichinellida</taxon>
        <taxon>Trichuridae</taxon>
        <taxon>Trichuris</taxon>
    </lineage>
</organism>
<evidence type="ECO:0000313" key="2">
    <source>
        <dbReference type="EMBL" id="KFD45499.1"/>
    </source>
</evidence>
<sequence>MVVSFAITVKTVCTEEHGGGDDSVWTSHQKSARSKLNVTTQNRKNKIRYDAFVFYIHHRMEVTNAYACPDLKGRSSSAAAADGGHTMLMNRQNKQTQ</sequence>
<protein>
    <submittedName>
        <fullName evidence="3">Uncharacterized protein</fullName>
    </submittedName>
</protein>
<dbReference type="EMBL" id="KL367684">
    <property type="protein sequence ID" value="KFD60229.1"/>
    <property type="molecule type" value="Genomic_DNA"/>
</dbReference>
<dbReference type="Proteomes" id="UP000030764">
    <property type="component" value="Unassembled WGS sequence"/>
</dbReference>
<evidence type="ECO:0000256" key="1">
    <source>
        <dbReference type="SAM" id="MobiDB-lite"/>
    </source>
</evidence>
<accession>A0A085MSN3</accession>
<name>A0A085MSN3_9BILA</name>